<dbReference type="Gene3D" id="3.40.50.300">
    <property type="entry name" value="P-loop containing nucleotide triphosphate hydrolases"/>
    <property type="match status" value="1"/>
</dbReference>
<proteinExistence type="predicted"/>
<keyword evidence="2" id="KW-1185">Reference proteome</keyword>
<dbReference type="RefSeq" id="WP_135103224.1">
    <property type="nucleotide sequence ID" value="NZ_SPKT01000001.1"/>
</dbReference>
<dbReference type="EMBL" id="SPKT01000001">
    <property type="protein sequence ID" value="TFI01642.1"/>
    <property type="molecule type" value="Genomic_DNA"/>
</dbReference>
<dbReference type="Proteomes" id="UP000297477">
    <property type="component" value="Unassembled WGS sequence"/>
</dbReference>
<name>A0ABY2K4M0_9MICC</name>
<organism evidence="1 2">
    <name type="scientific">Micrococcus lylae</name>
    <dbReference type="NCBI Taxonomy" id="1273"/>
    <lineage>
        <taxon>Bacteria</taxon>
        <taxon>Bacillati</taxon>
        <taxon>Actinomycetota</taxon>
        <taxon>Actinomycetes</taxon>
        <taxon>Micrococcales</taxon>
        <taxon>Micrococcaceae</taxon>
        <taxon>Micrococcus</taxon>
    </lineage>
</organism>
<dbReference type="InterPro" id="IPR027417">
    <property type="entry name" value="P-loop_NTPase"/>
</dbReference>
<evidence type="ECO:0000313" key="2">
    <source>
        <dbReference type="Proteomes" id="UP000297477"/>
    </source>
</evidence>
<sequence>MLLADPGALVRPLYESLPERVDTYGPEVADLCDVIGYGPDPEQRLVLDAMFGMDSHGKSTAFETAVIAPRQNMKTGVLKMAVLGWLFITDQQLVIWSAHEFPTAQEAFRDLEILIGGSSFLSKRVKKVHRANGDEAIELKSGARLKFRARTKAGGRGLSGDKVVLDEAFALQPDHMGALLPTLTTRPDPQVVYGSSAGTAHSDVLRGIRDRGRAGASARMAYFEWASARRACASEKCDHEPGKWDGCQLDDVENLKAANPLLGRVRPNGTGLTVEYLRAERAALPPAEFGRERMGWWDDPSTSDIFGPGKWEQGARDDVERPTDMTMTGLAIAVAMDLKTAALVGAGVDDTGAVWPRVLQHGPGTAWTVDRAKELQARFELPVVIDGKGPGAMLIPTLEREGVNLHVATTTDVLDAFANLRSRVADGVLLHTPAPELDAAVAGAALRPVGDRFAIGRKASTADVSPLEAASLACWQATIGPSQGRSAYDDDSYDDEFMYV</sequence>
<reference evidence="1 2" key="1">
    <citation type="submission" date="2019-03" db="EMBL/GenBank/DDBJ databases">
        <title>Reclassification of Micrococcus aloeverae and Micrococcus yunnanensis as later heterotypic synonyms of Micrococcus luteus.</title>
        <authorList>
            <person name="Huang C.-H."/>
        </authorList>
    </citation>
    <scope>NUCLEOTIDE SEQUENCE [LARGE SCALE GENOMIC DNA]</scope>
    <source>
        <strain evidence="1 2">BCRC 12151</strain>
    </source>
</reference>
<evidence type="ECO:0008006" key="3">
    <source>
        <dbReference type="Google" id="ProtNLM"/>
    </source>
</evidence>
<comment type="caution">
    <text evidence="1">The sequence shown here is derived from an EMBL/GenBank/DDBJ whole genome shotgun (WGS) entry which is preliminary data.</text>
</comment>
<evidence type="ECO:0000313" key="1">
    <source>
        <dbReference type="EMBL" id="TFI01642.1"/>
    </source>
</evidence>
<accession>A0ABY2K4M0</accession>
<gene>
    <name evidence="1" type="ORF">E4A49_01085</name>
</gene>
<protein>
    <recommendedName>
        <fullName evidence="3">Terminase</fullName>
    </recommendedName>
</protein>